<feature type="domain" description="ABC transporter" evidence="8">
    <location>
        <begin position="6"/>
        <end position="236"/>
    </location>
</feature>
<dbReference type="SUPFAM" id="SSF52540">
    <property type="entry name" value="P-loop containing nucleoside triphosphate hydrolases"/>
    <property type="match status" value="1"/>
</dbReference>
<dbReference type="PANTHER" id="PTHR43038">
    <property type="entry name" value="ATP-BINDING CASSETTE, SUB-FAMILY H, MEMBER 1"/>
    <property type="match status" value="1"/>
</dbReference>
<evidence type="ECO:0000256" key="5">
    <source>
        <dbReference type="ARBA" id="ARBA00022989"/>
    </source>
</evidence>
<gene>
    <name evidence="10" type="primary">LOC115878083</name>
</gene>
<dbReference type="InterPro" id="IPR003593">
    <property type="entry name" value="AAA+_ATPase"/>
</dbReference>
<keyword evidence="3" id="KW-0547">Nucleotide-binding</keyword>
<dbReference type="Proteomes" id="UP000504635">
    <property type="component" value="Unplaced"/>
</dbReference>
<keyword evidence="5 7" id="KW-1133">Transmembrane helix</keyword>
<dbReference type="InterPro" id="IPR017871">
    <property type="entry name" value="ABC_transporter-like_CS"/>
</dbReference>
<evidence type="ECO:0000256" key="4">
    <source>
        <dbReference type="ARBA" id="ARBA00022840"/>
    </source>
</evidence>
<keyword evidence="4" id="KW-0067">ATP-binding</keyword>
<feature type="transmembrane region" description="Helical" evidence="7">
    <location>
        <begin position="357"/>
        <end position="383"/>
    </location>
</feature>
<dbReference type="InterPro" id="IPR027417">
    <property type="entry name" value="P-loop_NTPase"/>
</dbReference>
<evidence type="ECO:0000256" key="6">
    <source>
        <dbReference type="ARBA" id="ARBA00023136"/>
    </source>
</evidence>
<keyword evidence="2 7" id="KW-0812">Transmembrane</keyword>
<evidence type="ECO:0000256" key="1">
    <source>
        <dbReference type="ARBA" id="ARBA00004141"/>
    </source>
</evidence>
<evidence type="ECO:0000256" key="7">
    <source>
        <dbReference type="SAM" id="Phobius"/>
    </source>
</evidence>
<dbReference type="PROSITE" id="PS50893">
    <property type="entry name" value="ABC_TRANSPORTER_2"/>
    <property type="match status" value="1"/>
</dbReference>
<sequence>MEDYAICARNLVKHYGNHAVLNDVSLSVEKGVIYGLLGASGCGKTTLLNTILGRKSVESGDIWILGKKIDKNDSNIRTVKVGYMPQDIGLIQEFTISDTINYFGKMYNMEDVDIKKNFDILTVLLDLPPKSRYLKHCSGGQQRRVSLAVALLHKPKLLILDEPTVGLDPLLREKIWIYLSEIVKSNNFSVVITTHYIDECKDADKIGLMRGGRLLAETSPANLLSHFHTDSLETAFLELCKAQDKENDNTPYTFESHNEQILEQLSVQHLIKKCEFGDRHHIYQEKMKKEKQAVSENIGFSLNRMHALLVKNWKQFYRNIGLTFLLGSTMTSEIIVKERMDGIWERSIIAGTSSLEITLAHLLFQSAIMFFQCIECIVMVFFLLRLDVEDKLCTMFLICYVTGVCGMAFGFFGSSICKTPTEANIMCTGGYLPMTVICGVIWPIEGMPTFLRLLATILPCTTGIESFRNVMLKKWPLWHQSVILGVGVAVIWIILLATLSIIIIKRNK</sequence>
<dbReference type="GO" id="GO:0016887">
    <property type="term" value="F:ATP hydrolysis activity"/>
    <property type="evidence" value="ECO:0007669"/>
    <property type="project" value="InterPro"/>
</dbReference>
<name>A0A6J2XGP6_SITOR</name>
<dbReference type="OrthoDB" id="10255969at2759"/>
<comment type="subcellular location">
    <subcellularLocation>
        <location evidence="1">Membrane</location>
        <topology evidence="1">Multi-pass membrane protein</topology>
    </subcellularLocation>
</comment>
<dbReference type="InterPro" id="IPR003439">
    <property type="entry name" value="ABC_transporter-like_ATP-bd"/>
</dbReference>
<dbReference type="AlphaFoldDB" id="A0A6J2XGP6"/>
<dbReference type="SMART" id="SM00382">
    <property type="entry name" value="AAA"/>
    <property type="match status" value="1"/>
</dbReference>
<dbReference type="Gene3D" id="3.40.50.300">
    <property type="entry name" value="P-loop containing nucleotide triphosphate hydrolases"/>
    <property type="match status" value="1"/>
</dbReference>
<dbReference type="Pfam" id="PF00005">
    <property type="entry name" value="ABC_tran"/>
    <property type="match status" value="1"/>
</dbReference>
<feature type="transmembrane region" description="Helical" evidence="7">
    <location>
        <begin position="425"/>
        <end position="444"/>
    </location>
</feature>
<evidence type="ECO:0000313" key="9">
    <source>
        <dbReference type="Proteomes" id="UP000504635"/>
    </source>
</evidence>
<protein>
    <submittedName>
        <fullName evidence="10">Sulfate/thiosulfate import ATP-binding protein CysA-like isoform X2</fullName>
    </submittedName>
</protein>
<evidence type="ECO:0000313" key="10">
    <source>
        <dbReference type="RefSeq" id="XP_030750301.1"/>
    </source>
</evidence>
<organism evidence="9 10">
    <name type="scientific">Sitophilus oryzae</name>
    <name type="common">Rice weevil</name>
    <name type="synonym">Curculio oryzae</name>
    <dbReference type="NCBI Taxonomy" id="7048"/>
    <lineage>
        <taxon>Eukaryota</taxon>
        <taxon>Metazoa</taxon>
        <taxon>Ecdysozoa</taxon>
        <taxon>Arthropoda</taxon>
        <taxon>Hexapoda</taxon>
        <taxon>Insecta</taxon>
        <taxon>Pterygota</taxon>
        <taxon>Neoptera</taxon>
        <taxon>Endopterygota</taxon>
        <taxon>Coleoptera</taxon>
        <taxon>Polyphaga</taxon>
        <taxon>Cucujiformia</taxon>
        <taxon>Curculionidae</taxon>
        <taxon>Dryophthorinae</taxon>
        <taxon>Sitophilus</taxon>
    </lineage>
</organism>
<keyword evidence="9" id="KW-1185">Reference proteome</keyword>
<dbReference type="InterPro" id="IPR013525">
    <property type="entry name" value="ABC2_TM"/>
</dbReference>
<dbReference type="GeneID" id="115878083"/>
<feature type="transmembrane region" description="Helical" evidence="7">
    <location>
        <begin position="482"/>
        <end position="504"/>
    </location>
</feature>
<dbReference type="GO" id="GO:0005524">
    <property type="term" value="F:ATP binding"/>
    <property type="evidence" value="ECO:0007669"/>
    <property type="project" value="UniProtKB-KW"/>
</dbReference>
<dbReference type="PANTHER" id="PTHR43038:SF2">
    <property type="entry name" value="RH61964P"/>
    <property type="match status" value="1"/>
</dbReference>
<dbReference type="GO" id="GO:0016020">
    <property type="term" value="C:membrane"/>
    <property type="evidence" value="ECO:0007669"/>
    <property type="project" value="UniProtKB-SubCell"/>
</dbReference>
<dbReference type="RefSeq" id="XP_030750301.1">
    <property type="nucleotide sequence ID" value="XM_030894441.1"/>
</dbReference>
<dbReference type="GO" id="GO:0140359">
    <property type="term" value="F:ABC-type transporter activity"/>
    <property type="evidence" value="ECO:0007669"/>
    <property type="project" value="InterPro"/>
</dbReference>
<feature type="transmembrane region" description="Helical" evidence="7">
    <location>
        <begin position="395"/>
        <end position="413"/>
    </location>
</feature>
<proteinExistence type="predicted"/>
<evidence type="ECO:0000259" key="8">
    <source>
        <dbReference type="PROSITE" id="PS50893"/>
    </source>
</evidence>
<dbReference type="CDD" id="cd03230">
    <property type="entry name" value="ABC_DR_subfamily_A"/>
    <property type="match status" value="1"/>
</dbReference>
<evidence type="ECO:0000256" key="2">
    <source>
        <dbReference type="ARBA" id="ARBA00022692"/>
    </source>
</evidence>
<dbReference type="Pfam" id="PF12698">
    <property type="entry name" value="ABC2_membrane_3"/>
    <property type="match status" value="1"/>
</dbReference>
<reference evidence="10" key="1">
    <citation type="submission" date="2025-08" db="UniProtKB">
        <authorList>
            <consortium name="RefSeq"/>
        </authorList>
    </citation>
    <scope>IDENTIFICATION</scope>
    <source>
        <tissue evidence="10">Gonads</tissue>
    </source>
</reference>
<keyword evidence="6 7" id="KW-0472">Membrane</keyword>
<accession>A0A6J2XGP6</accession>
<evidence type="ECO:0000256" key="3">
    <source>
        <dbReference type="ARBA" id="ARBA00022741"/>
    </source>
</evidence>
<dbReference type="PROSITE" id="PS00211">
    <property type="entry name" value="ABC_TRANSPORTER_1"/>
    <property type="match status" value="1"/>
</dbReference>